<gene>
    <name evidence="2" type="ORF">KOW79_003393</name>
</gene>
<feature type="region of interest" description="Disordered" evidence="1">
    <location>
        <begin position="1"/>
        <end position="86"/>
    </location>
</feature>
<accession>A0A9D3SW05</accession>
<dbReference type="AlphaFoldDB" id="A0A9D3SW05"/>
<feature type="compositionally biased region" description="Polar residues" evidence="1">
    <location>
        <begin position="1"/>
        <end position="11"/>
    </location>
</feature>
<evidence type="ECO:0000313" key="3">
    <source>
        <dbReference type="Proteomes" id="UP000824219"/>
    </source>
</evidence>
<feature type="compositionally biased region" description="Polar residues" evidence="1">
    <location>
        <begin position="66"/>
        <end position="80"/>
    </location>
</feature>
<sequence length="86" mass="9130">MAQTTDATSSLPGLARRTADAEALNSGNNTAPLQLHATGTSPRRLRGGSVHFASANPRKRTGREASASQTLLMSHQSITDQLFRGR</sequence>
<organism evidence="2 3">
    <name type="scientific">Hemibagrus wyckioides</name>
    <dbReference type="NCBI Taxonomy" id="337641"/>
    <lineage>
        <taxon>Eukaryota</taxon>
        <taxon>Metazoa</taxon>
        <taxon>Chordata</taxon>
        <taxon>Craniata</taxon>
        <taxon>Vertebrata</taxon>
        <taxon>Euteleostomi</taxon>
        <taxon>Actinopterygii</taxon>
        <taxon>Neopterygii</taxon>
        <taxon>Teleostei</taxon>
        <taxon>Ostariophysi</taxon>
        <taxon>Siluriformes</taxon>
        <taxon>Bagridae</taxon>
        <taxon>Hemibagrus</taxon>
    </lineage>
</organism>
<feature type="compositionally biased region" description="Polar residues" evidence="1">
    <location>
        <begin position="25"/>
        <end position="41"/>
    </location>
</feature>
<dbReference type="Proteomes" id="UP000824219">
    <property type="component" value="Linkage Group LG04"/>
</dbReference>
<reference evidence="2 3" key="1">
    <citation type="submission" date="2021-06" db="EMBL/GenBank/DDBJ databases">
        <title>Chromosome-level genome assembly of the red-tail catfish (Hemibagrus wyckioides).</title>
        <authorList>
            <person name="Shao F."/>
        </authorList>
    </citation>
    <scope>NUCLEOTIDE SEQUENCE [LARGE SCALE GENOMIC DNA]</scope>
    <source>
        <strain evidence="2">EC202008001</strain>
        <tissue evidence="2">Blood</tissue>
    </source>
</reference>
<comment type="caution">
    <text evidence="2">The sequence shown here is derived from an EMBL/GenBank/DDBJ whole genome shotgun (WGS) entry which is preliminary data.</text>
</comment>
<protein>
    <submittedName>
        <fullName evidence="2">Uncharacterized protein</fullName>
    </submittedName>
</protein>
<evidence type="ECO:0000256" key="1">
    <source>
        <dbReference type="SAM" id="MobiDB-lite"/>
    </source>
</evidence>
<name>A0A9D3SW05_9TELE</name>
<proteinExistence type="predicted"/>
<evidence type="ECO:0000313" key="2">
    <source>
        <dbReference type="EMBL" id="KAG7333258.1"/>
    </source>
</evidence>
<keyword evidence="3" id="KW-1185">Reference proteome</keyword>
<dbReference type="EMBL" id="JAHKSW010000004">
    <property type="protein sequence ID" value="KAG7333258.1"/>
    <property type="molecule type" value="Genomic_DNA"/>
</dbReference>